<feature type="transmembrane region" description="Helical" evidence="1">
    <location>
        <begin position="128"/>
        <end position="149"/>
    </location>
</feature>
<evidence type="ECO:0000313" key="2">
    <source>
        <dbReference type="EMBL" id="ANC77881.1"/>
    </source>
</evidence>
<dbReference type="KEGG" id="fpn:ABE65_014200"/>
<dbReference type="Proteomes" id="UP000076623">
    <property type="component" value="Chromosome"/>
</dbReference>
<proteinExistence type="predicted"/>
<gene>
    <name evidence="2" type="ORF">ABE65_014200</name>
</gene>
<dbReference type="STRING" id="1221500.ABE65_014200"/>
<feature type="transmembrane region" description="Helical" evidence="1">
    <location>
        <begin position="83"/>
        <end position="116"/>
    </location>
</feature>
<organism evidence="2 3">
    <name type="scientific">Fictibacillus phosphorivorans</name>
    <dbReference type="NCBI Taxonomy" id="1221500"/>
    <lineage>
        <taxon>Bacteria</taxon>
        <taxon>Bacillati</taxon>
        <taxon>Bacillota</taxon>
        <taxon>Bacilli</taxon>
        <taxon>Bacillales</taxon>
        <taxon>Fictibacillaceae</taxon>
        <taxon>Fictibacillus</taxon>
    </lineage>
</organism>
<dbReference type="RefSeq" id="WP_066396206.1">
    <property type="nucleotide sequence ID" value="NZ_CP015378.1"/>
</dbReference>
<evidence type="ECO:0008006" key="4">
    <source>
        <dbReference type="Google" id="ProtNLM"/>
    </source>
</evidence>
<dbReference type="InterPro" id="IPR009574">
    <property type="entry name" value="DUF1189"/>
</dbReference>
<feature type="transmembrane region" description="Helical" evidence="1">
    <location>
        <begin position="155"/>
        <end position="173"/>
    </location>
</feature>
<dbReference type="Pfam" id="PF06691">
    <property type="entry name" value="DUF1189"/>
    <property type="match status" value="2"/>
</dbReference>
<evidence type="ECO:0000256" key="1">
    <source>
        <dbReference type="SAM" id="Phobius"/>
    </source>
</evidence>
<evidence type="ECO:0000313" key="3">
    <source>
        <dbReference type="Proteomes" id="UP000076623"/>
    </source>
</evidence>
<name>A0A160INH7_9BACL</name>
<sequence length="179" mass="20415">MKLHIRFIKSLWSFKSIASFRFLGVGSTIMYVLLLTLLCMIPVFSLFLVGLLSKNQPLNNFESFGLNTDQMQNFGSTLDGIFLIIIAVIYVVMYVLFSGILFSGASILAAVIIPVAQLLNRKQSYRHLWVLSCYSITIPSVLLTVLFFFNVHIPYSFLWFWILAFLICALSITKIPRKK</sequence>
<keyword evidence="1" id="KW-1133">Transmembrane helix</keyword>
<dbReference type="AlphaFoldDB" id="A0A160INH7"/>
<keyword evidence="1" id="KW-0472">Membrane</keyword>
<accession>A0A160INH7</accession>
<reference evidence="2 3" key="1">
    <citation type="submission" date="2016-04" db="EMBL/GenBank/DDBJ databases">
        <title>Complete genome sequence of Fictibacillus phosphorivorans G25-29, a strain toxic to nematodes.</title>
        <authorList>
            <person name="Zheng Z."/>
        </authorList>
    </citation>
    <scope>NUCLEOTIDE SEQUENCE [LARGE SCALE GENOMIC DNA]</scope>
    <source>
        <strain evidence="2 3">G25-29</strain>
    </source>
</reference>
<dbReference type="EMBL" id="CP015378">
    <property type="protein sequence ID" value="ANC77881.1"/>
    <property type="molecule type" value="Genomic_DNA"/>
</dbReference>
<keyword evidence="3" id="KW-1185">Reference proteome</keyword>
<keyword evidence="1" id="KW-0812">Transmembrane</keyword>
<protein>
    <recommendedName>
        <fullName evidence="4">DUF1189 domain-containing protein</fullName>
    </recommendedName>
</protein>
<feature type="transmembrane region" description="Helical" evidence="1">
    <location>
        <begin position="20"/>
        <end position="53"/>
    </location>
</feature>